<evidence type="ECO:0000256" key="2">
    <source>
        <dbReference type="ARBA" id="ARBA00016807"/>
    </source>
</evidence>
<organism evidence="7 8">
    <name type="scientific">Pyrocoelia pectoralis</name>
    <dbReference type="NCBI Taxonomy" id="417401"/>
    <lineage>
        <taxon>Eukaryota</taxon>
        <taxon>Metazoa</taxon>
        <taxon>Ecdysozoa</taxon>
        <taxon>Arthropoda</taxon>
        <taxon>Hexapoda</taxon>
        <taxon>Insecta</taxon>
        <taxon>Pterygota</taxon>
        <taxon>Neoptera</taxon>
        <taxon>Endopterygota</taxon>
        <taxon>Coleoptera</taxon>
        <taxon>Polyphaga</taxon>
        <taxon>Elateriformia</taxon>
        <taxon>Elateroidea</taxon>
        <taxon>Lampyridae</taxon>
        <taxon>Lampyrinae</taxon>
        <taxon>Pyrocoelia</taxon>
    </lineage>
</organism>
<comment type="caution">
    <text evidence="7">The sequence shown here is derived from an EMBL/GenBank/DDBJ whole genome shotgun (WGS) entry which is preliminary data.</text>
</comment>
<dbReference type="EMBL" id="JAVRBK010000009">
    <property type="protein sequence ID" value="KAK5639253.1"/>
    <property type="molecule type" value="Genomic_DNA"/>
</dbReference>
<comment type="function">
    <text evidence="5">Involved in transvection phenomena (= synapsis-dependent gene expression), where the synaptic pairing of chromosomes carrying genes with which zeste interacts influences the expression of these genes. Zeste binds to DNA and stimulates transcription from a nearby promoter.</text>
</comment>
<gene>
    <name evidence="7" type="ORF">RI129_011745</name>
</gene>
<dbReference type="GO" id="GO:0005634">
    <property type="term" value="C:nucleus"/>
    <property type="evidence" value="ECO:0007669"/>
    <property type="project" value="TreeGrafter"/>
</dbReference>
<evidence type="ECO:0000313" key="8">
    <source>
        <dbReference type="Proteomes" id="UP001329430"/>
    </source>
</evidence>
<dbReference type="Proteomes" id="UP001329430">
    <property type="component" value="Chromosome 9"/>
</dbReference>
<dbReference type="PANTHER" id="PTHR23098:SF16">
    <property type="entry name" value="REGULATORY PROTEIN ZESTE"/>
    <property type="match status" value="1"/>
</dbReference>
<dbReference type="Pfam" id="PF13873">
    <property type="entry name" value="Myb_DNA-bind_5"/>
    <property type="match status" value="1"/>
</dbReference>
<keyword evidence="8" id="KW-1185">Reference proteome</keyword>
<accession>A0AAN7V2C2</accession>
<evidence type="ECO:0000256" key="5">
    <source>
        <dbReference type="ARBA" id="ARBA00025466"/>
    </source>
</evidence>
<keyword evidence="3" id="KW-0805">Transcription regulation</keyword>
<sequence length="239" mass="26863">MAEKKGKCTYMSSAQKKMLVQLVKNEKELLAGKFTSTFTYKTAQKKWIEIGATLNSVPGAQKDWNHWRKTWQDMRSKTKSKNAAVKRYECATGGGPPCPDDMNTTDEEILDVICPTSVTGHSDTKESQIEFSFDDEAASLLVNVGTADATEEIVTNTHTNNQSSFSTPKPAKVTKYVLPPKRLERSVNATEVIAETTKRELQMKQDYYNKKIHLMEQQTALFERLVVAVENICANDENV</sequence>
<feature type="domain" description="Myb/SANT-like DNA-binding" evidence="6">
    <location>
        <begin position="10"/>
        <end position="82"/>
    </location>
</feature>
<comment type="subunit">
    <text evidence="1">Self-associates forming complexes of several hundred monomers.</text>
</comment>
<dbReference type="InterPro" id="IPR028002">
    <property type="entry name" value="Myb_DNA-bind_5"/>
</dbReference>
<protein>
    <recommendedName>
        <fullName evidence="2">Regulatory protein zeste</fullName>
    </recommendedName>
</protein>
<dbReference type="AlphaFoldDB" id="A0AAN7V2C2"/>
<evidence type="ECO:0000259" key="6">
    <source>
        <dbReference type="Pfam" id="PF13873"/>
    </source>
</evidence>
<evidence type="ECO:0000256" key="4">
    <source>
        <dbReference type="ARBA" id="ARBA00023163"/>
    </source>
</evidence>
<keyword evidence="4" id="KW-0804">Transcription</keyword>
<evidence type="ECO:0000256" key="3">
    <source>
        <dbReference type="ARBA" id="ARBA00023015"/>
    </source>
</evidence>
<reference evidence="7 8" key="1">
    <citation type="journal article" date="2024" name="Insects">
        <title>An Improved Chromosome-Level Genome Assembly of the Firefly Pyrocoelia pectoralis.</title>
        <authorList>
            <person name="Fu X."/>
            <person name="Meyer-Rochow V.B."/>
            <person name="Ballantyne L."/>
            <person name="Zhu X."/>
        </authorList>
    </citation>
    <scope>NUCLEOTIDE SEQUENCE [LARGE SCALE GENOMIC DNA]</scope>
    <source>
        <strain evidence="7">XCY_ONT2</strain>
    </source>
</reference>
<dbReference type="PANTHER" id="PTHR23098">
    <property type="entry name" value="AGAP001331-PA-RELATED"/>
    <property type="match status" value="1"/>
</dbReference>
<evidence type="ECO:0000256" key="1">
    <source>
        <dbReference type="ARBA" id="ARBA00011764"/>
    </source>
</evidence>
<name>A0AAN7V2C2_9COLE</name>
<proteinExistence type="predicted"/>
<evidence type="ECO:0000313" key="7">
    <source>
        <dbReference type="EMBL" id="KAK5639253.1"/>
    </source>
</evidence>